<dbReference type="InterPro" id="IPR021202">
    <property type="entry name" value="Rv3654c-like"/>
</dbReference>
<organism evidence="2 3">
    <name type="scientific">Nocardioides donggukensis</name>
    <dbReference type="NCBI Taxonomy" id="2774019"/>
    <lineage>
        <taxon>Bacteria</taxon>
        <taxon>Bacillati</taxon>
        <taxon>Actinomycetota</taxon>
        <taxon>Actinomycetes</taxon>
        <taxon>Propionibacteriales</taxon>
        <taxon>Nocardioidaceae</taxon>
        <taxon>Nocardioides</taxon>
    </lineage>
</organism>
<evidence type="ECO:0000256" key="1">
    <source>
        <dbReference type="SAM" id="SignalP"/>
    </source>
</evidence>
<dbReference type="NCBIfam" id="TIGR03816">
    <property type="entry name" value="tadE_like_DECH"/>
    <property type="match status" value="1"/>
</dbReference>
<accession>A0A927K641</accession>
<comment type="caution">
    <text evidence="2">The sequence shown here is derived from an EMBL/GenBank/DDBJ whole genome shotgun (WGS) entry which is preliminary data.</text>
</comment>
<evidence type="ECO:0000313" key="2">
    <source>
        <dbReference type="EMBL" id="MBD8870919.1"/>
    </source>
</evidence>
<keyword evidence="3" id="KW-1185">Reference proteome</keyword>
<gene>
    <name evidence="2" type="ORF">IE331_14920</name>
</gene>
<dbReference type="Proteomes" id="UP000616839">
    <property type="component" value="Unassembled WGS sequence"/>
</dbReference>
<dbReference type="EMBL" id="JACYXZ010000004">
    <property type="protein sequence ID" value="MBD8870919.1"/>
    <property type="molecule type" value="Genomic_DNA"/>
</dbReference>
<protein>
    <submittedName>
        <fullName evidence="2">Flp pilus-assembly TadE/G-like family protein</fullName>
    </submittedName>
</protein>
<evidence type="ECO:0000313" key="3">
    <source>
        <dbReference type="Proteomes" id="UP000616839"/>
    </source>
</evidence>
<sequence>MLLVALAGVLLLIGLAAAFVAATTAAHRRAQGAVDLAALAGATALARGEDACGASARIAEANGARLSACTVLDADVLVEARVVGPRYLGFGWTPTATARAGPGAGGTVTPRT</sequence>
<name>A0A927K641_9ACTN</name>
<keyword evidence="1" id="KW-0732">Signal</keyword>
<feature type="chain" id="PRO_5037527666" evidence="1">
    <location>
        <begin position="22"/>
        <end position="112"/>
    </location>
</feature>
<feature type="signal peptide" evidence="1">
    <location>
        <begin position="1"/>
        <end position="21"/>
    </location>
</feature>
<reference evidence="2" key="1">
    <citation type="submission" date="2020-09" db="EMBL/GenBank/DDBJ databases">
        <title>Nocardioides sp. strain MJB4 16S ribosomal RNA gene Genome sequencing and assembly.</title>
        <authorList>
            <person name="Kim I."/>
        </authorList>
    </citation>
    <scope>NUCLEOTIDE SEQUENCE</scope>
    <source>
        <strain evidence="2">MJB4</strain>
    </source>
</reference>
<dbReference type="AlphaFoldDB" id="A0A927K641"/>
<proteinExistence type="predicted"/>